<dbReference type="EMBL" id="JABKKE010000011">
    <property type="protein sequence ID" value="NPE14238.1"/>
    <property type="molecule type" value="Genomic_DNA"/>
</dbReference>
<dbReference type="RefSeq" id="WP_172177488.1">
    <property type="nucleotide sequence ID" value="NZ_CASGIA010000018.1"/>
</dbReference>
<accession>A0ABX2AX07</accession>
<comment type="caution">
    <text evidence="5">The sequence shown here is derived from an EMBL/GenBank/DDBJ whole genome shotgun (WGS) entry which is preliminary data.</text>
</comment>
<organism evidence="5 6">
    <name type="scientific">Xylanibacter rodentium</name>
    <dbReference type="NCBI Taxonomy" id="2736289"/>
    <lineage>
        <taxon>Bacteria</taxon>
        <taxon>Pseudomonadati</taxon>
        <taxon>Bacteroidota</taxon>
        <taxon>Bacteroidia</taxon>
        <taxon>Bacteroidales</taxon>
        <taxon>Prevotellaceae</taxon>
        <taxon>Xylanibacter</taxon>
    </lineage>
</organism>
<keyword evidence="4" id="KW-0804">Transcription</keyword>
<gene>
    <name evidence="5" type="ORF">HPS55_07840</name>
</gene>
<evidence type="ECO:0000256" key="1">
    <source>
        <dbReference type="ARBA" id="ARBA00011046"/>
    </source>
</evidence>
<dbReference type="Gene3D" id="1.10.4040.10">
    <property type="entry name" value="Penicillinase repressor domain"/>
    <property type="match status" value="1"/>
</dbReference>
<dbReference type="InterPro" id="IPR005650">
    <property type="entry name" value="BlaI_family"/>
</dbReference>
<sequence length="119" mass="14307">MEKLTKQEEEVMKRIWKLKSCYVKDIIKQLPEPKPPYTTVASVVKNLQRKGFVSSERTGNTYRYITKIDRDEYKRNFLGSVVKDYFKDSYKELVTFFTREQRLSPEDLKEIIDEIEKNK</sequence>
<dbReference type="SUPFAM" id="SSF46785">
    <property type="entry name" value="Winged helix' DNA-binding domain"/>
    <property type="match status" value="1"/>
</dbReference>
<evidence type="ECO:0000313" key="6">
    <source>
        <dbReference type="Proteomes" id="UP001193734"/>
    </source>
</evidence>
<dbReference type="Gene3D" id="1.10.10.10">
    <property type="entry name" value="Winged helix-like DNA-binding domain superfamily/Winged helix DNA-binding domain"/>
    <property type="match status" value="1"/>
</dbReference>
<evidence type="ECO:0000313" key="5">
    <source>
        <dbReference type="EMBL" id="NPE14238.1"/>
    </source>
</evidence>
<reference evidence="5 6" key="1">
    <citation type="submission" date="2020-05" db="EMBL/GenBank/DDBJ databases">
        <title>Distinct polysaccharide utilization as determinants for interspecies competition between intestinal Prevotella spp.</title>
        <authorList>
            <person name="Galvez E.J.C."/>
            <person name="Iljazovic A."/>
            <person name="Strowig T."/>
        </authorList>
    </citation>
    <scope>NUCLEOTIDE SEQUENCE [LARGE SCALE GENOMIC DNA]</scope>
    <source>
        <strain evidence="5 6">PROD</strain>
    </source>
</reference>
<dbReference type="PIRSF" id="PIRSF019455">
    <property type="entry name" value="CopR_AtkY"/>
    <property type="match status" value="1"/>
</dbReference>
<dbReference type="GeneID" id="82157677"/>
<proteinExistence type="inferred from homology"/>
<keyword evidence="6" id="KW-1185">Reference proteome</keyword>
<evidence type="ECO:0000256" key="4">
    <source>
        <dbReference type="ARBA" id="ARBA00023163"/>
    </source>
</evidence>
<evidence type="ECO:0000256" key="3">
    <source>
        <dbReference type="ARBA" id="ARBA00023125"/>
    </source>
</evidence>
<keyword evidence="2" id="KW-0805">Transcription regulation</keyword>
<dbReference type="Proteomes" id="UP001193734">
    <property type="component" value="Unassembled WGS sequence"/>
</dbReference>
<comment type="similarity">
    <text evidence="1">Belongs to the BlaI transcriptional regulatory family.</text>
</comment>
<protein>
    <submittedName>
        <fullName evidence="5">BlaI/MecI/CopY family transcriptional regulator</fullName>
    </submittedName>
</protein>
<keyword evidence="3" id="KW-0238">DNA-binding</keyword>
<name>A0ABX2AX07_9BACT</name>
<dbReference type="InterPro" id="IPR036390">
    <property type="entry name" value="WH_DNA-bd_sf"/>
</dbReference>
<dbReference type="Pfam" id="PF03965">
    <property type="entry name" value="Penicillinase_R"/>
    <property type="match status" value="1"/>
</dbReference>
<evidence type="ECO:0000256" key="2">
    <source>
        <dbReference type="ARBA" id="ARBA00023015"/>
    </source>
</evidence>
<dbReference type="InterPro" id="IPR036388">
    <property type="entry name" value="WH-like_DNA-bd_sf"/>
</dbReference>